<geneLocation type="plasmid" evidence="2">
    <name>psfrenxt3b</name>
</geneLocation>
<reference evidence="1 2" key="1">
    <citation type="submission" date="2017-10" db="EMBL/GenBank/DDBJ databases">
        <title>Analysis of the genome sequences of Rhizobium populations associated to common bean (phaseolus vulgaris).</title>
        <authorList>
            <person name="Bustos P."/>
            <person name="Santamaria R.I."/>
            <person name="Miranda-Sanchez F."/>
            <person name="Perez-Carrascal O."/>
            <person name="Juarez S."/>
            <person name="Lozano L."/>
            <person name="Martinez-Flores I."/>
            <person name="Vinuesa P."/>
            <person name="Martinez-Romero E."/>
            <person name="Cevallos M.A."/>
            <person name="Romero D."/>
            <person name="Davila G."/>
            <person name="Gonzalez V."/>
        </authorList>
    </citation>
    <scope>NUCLEOTIDE SEQUENCE [LARGE SCALE GENOMIC DNA]</scope>
    <source>
        <strain evidence="1 2">NXT3</strain>
        <plasmid evidence="2">Plasmid psfrenxt3b</plasmid>
    </source>
</reference>
<protein>
    <submittedName>
        <fullName evidence="1">Uncharacterized protein</fullName>
    </submittedName>
</protein>
<accession>A0A2L0HBV5</accession>
<evidence type="ECO:0000313" key="2">
    <source>
        <dbReference type="Proteomes" id="UP000239340"/>
    </source>
</evidence>
<keyword evidence="1" id="KW-0614">Plasmid</keyword>
<proteinExistence type="predicted"/>
<dbReference type="Pfam" id="PF06793">
    <property type="entry name" value="UPF0262"/>
    <property type="match status" value="1"/>
</dbReference>
<dbReference type="InterPro" id="IPR008321">
    <property type="entry name" value="UCP032146"/>
</dbReference>
<dbReference type="Proteomes" id="UP000239340">
    <property type="component" value="Plasmid pSfreNXT3b"/>
</dbReference>
<dbReference type="AlphaFoldDB" id="A0A2L0HBV5"/>
<organism evidence="1 2">
    <name type="scientific">Rhizobium fredii</name>
    <name type="common">Sinorhizobium fredii</name>
    <dbReference type="NCBI Taxonomy" id="380"/>
    <lineage>
        <taxon>Bacteria</taxon>
        <taxon>Pseudomonadati</taxon>
        <taxon>Pseudomonadota</taxon>
        <taxon>Alphaproteobacteria</taxon>
        <taxon>Hyphomicrobiales</taxon>
        <taxon>Rhizobiaceae</taxon>
        <taxon>Sinorhizobium/Ensifer group</taxon>
        <taxon>Sinorhizobium</taxon>
    </lineage>
</organism>
<gene>
    <name evidence="1" type="ORF">NXT3_PB00289</name>
</gene>
<evidence type="ECO:0000313" key="1">
    <source>
        <dbReference type="EMBL" id="AUX78946.1"/>
    </source>
</evidence>
<sequence>MASTEFRLCDVTPDSWLNSRDARIEREQALANIDLLESNTFTPIGHDGGPYRLRIETAEGRLALHVNDQSGRHIVSNYLSLTPFRRLIKNYTRSCESYYVQFVGRDPSVWRRSAWVAVASTTKRPTCLENVCPTKSA</sequence>
<name>A0A2L0HBV5_RHIFR</name>
<dbReference type="EMBL" id="CP024309">
    <property type="protein sequence ID" value="AUX78946.1"/>
    <property type="molecule type" value="Genomic_DNA"/>
</dbReference>